<dbReference type="InterPro" id="IPR018641">
    <property type="entry name" value="Trfase_1_rSAM/seldom-assoc"/>
</dbReference>
<dbReference type="AlphaFoldDB" id="A0A6J4P842"/>
<dbReference type="Pfam" id="PF09837">
    <property type="entry name" value="DUF2064"/>
    <property type="match status" value="1"/>
</dbReference>
<dbReference type="GO" id="GO:0016740">
    <property type="term" value="F:transferase activity"/>
    <property type="evidence" value="ECO:0007669"/>
    <property type="project" value="UniProtKB-KW"/>
</dbReference>
<dbReference type="PANTHER" id="PTHR36529">
    <property type="entry name" value="SLL1095 PROTEIN"/>
    <property type="match status" value="1"/>
</dbReference>
<dbReference type="PANTHER" id="PTHR36529:SF1">
    <property type="entry name" value="GLYCOSYLTRANSFERASE"/>
    <property type="match status" value="1"/>
</dbReference>
<reference evidence="1" key="1">
    <citation type="submission" date="2020-02" db="EMBL/GenBank/DDBJ databases">
        <authorList>
            <person name="Meier V. D."/>
        </authorList>
    </citation>
    <scope>NUCLEOTIDE SEQUENCE</scope>
    <source>
        <strain evidence="1">AVDCRST_MAG06</strain>
    </source>
</reference>
<gene>
    <name evidence="1" type="ORF">AVDCRST_MAG06-2535</name>
</gene>
<evidence type="ECO:0000313" key="1">
    <source>
        <dbReference type="EMBL" id="CAA9406057.1"/>
    </source>
</evidence>
<sequence>MRILLVAKAPVPGHAKTRLGEHVGHEVAADVAAAALADTIETCNASGADRHLSLAGDLADGVRAEELRELLVGWTITPQRGDGFAERLVNAHLDAGPGAVVQIGMDTPQVTAAALAGVADGLAGRDAVVGPAEDGGWWALGRTDPGVARALAGVPMSTPTTCTDTVAALERAGHTVALTGTLLDVDTVEDARRVAAEVPGSRFAKAWGER</sequence>
<protein>
    <submittedName>
        <fullName evidence="1">Uncharacterized nucleoside diphosphate sugar transferase SCO3743</fullName>
    </submittedName>
</protein>
<name>A0A6J4P842_9ACTN</name>
<dbReference type="EMBL" id="CADCUP010000169">
    <property type="protein sequence ID" value="CAA9406057.1"/>
    <property type="molecule type" value="Genomic_DNA"/>
</dbReference>
<dbReference type="Gene3D" id="3.90.550.10">
    <property type="entry name" value="Spore Coat Polysaccharide Biosynthesis Protein SpsA, Chain A"/>
    <property type="match status" value="1"/>
</dbReference>
<keyword evidence="1" id="KW-0808">Transferase</keyword>
<dbReference type="SUPFAM" id="SSF53448">
    <property type="entry name" value="Nucleotide-diphospho-sugar transferases"/>
    <property type="match status" value="1"/>
</dbReference>
<dbReference type="InterPro" id="IPR029044">
    <property type="entry name" value="Nucleotide-diphossugar_trans"/>
</dbReference>
<accession>A0A6J4P842</accession>
<organism evidence="1">
    <name type="scientific">uncultured Nocardioides sp</name>
    <dbReference type="NCBI Taxonomy" id="198441"/>
    <lineage>
        <taxon>Bacteria</taxon>
        <taxon>Bacillati</taxon>
        <taxon>Actinomycetota</taxon>
        <taxon>Actinomycetes</taxon>
        <taxon>Propionibacteriales</taxon>
        <taxon>Nocardioidaceae</taxon>
        <taxon>Nocardioides</taxon>
        <taxon>environmental samples</taxon>
    </lineage>
</organism>
<dbReference type="RefSeq" id="WP_295660209.1">
    <property type="nucleotide sequence ID" value="NZ_CADCUP010000169.1"/>
</dbReference>
<proteinExistence type="predicted"/>